<feature type="region of interest" description="Disordered" evidence="2">
    <location>
        <begin position="1"/>
        <end position="51"/>
    </location>
</feature>
<name>A0A5N6EJ35_9EURO</name>
<dbReference type="InterPro" id="IPR038595">
    <property type="entry name" value="LOR_sf"/>
</dbReference>
<evidence type="ECO:0000313" key="4">
    <source>
        <dbReference type="Proteomes" id="UP000326799"/>
    </source>
</evidence>
<keyword evidence="4" id="KW-1185">Reference proteome</keyword>
<dbReference type="SUPFAM" id="SSF54518">
    <property type="entry name" value="Tubby C-terminal domain-like"/>
    <property type="match status" value="1"/>
</dbReference>
<evidence type="ECO:0000256" key="2">
    <source>
        <dbReference type="SAM" id="MobiDB-lite"/>
    </source>
</evidence>
<dbReference type="InterPro" id="IPR025659">
    <property type="entry name" value="Tubby-like_C"/>
</dbReference>
<dbReference type="Gene3D" id="2.40.160.200">
    <property type="entry name" value="LURP1-related"/>
    <property type="match status" value="1"/>
</dbReference>
<evidence type="ECO:0000256" key="1">
    <source>
        <dbReference type="ARBA" id="ARBA00005437"/>
    </source>
</evidence>
<comment type="similarity">
    <text evidence="1">Belongs to the LOR family.</text>
</comment>
<reference evidence="3 4" key="1">
    <citation type="submission" date="2019-04" db="EMBL/GenBank/DDBJ databases">
        <title>Fungal friends and foes A comparative genomics study of 23 Aspergillus species from section Flavi.</title>
        <authorList>
            <consortium name="DOE Joint Genome Institute"/>
            <person name="Kjaerbolling I."/>
            <person name="Vesth T.C."/>
            <person name="Frisvad J.C."/>
            <person name="Nybo J.L."/>
            <person name="Theobald S."/>
            <person name="Kildgaard S."/>
            <person name="Petersen T.I."/>
            <person name="Kuo A."/>
            <person name="Sato A."/>
            <person name="Lyhne E.K."/>
            <person name="Kogle M.E."/>
            <person name="Wiebenga A."/>
            <person name="Kun R.S."/>
            <person name="Lubbers R.J."/>
            <person name="Makela M.R."/>
            <person name="Barry K."/>
            <person name="Chovatia M."/>
            <person name="Clum A."/>
            <person name="Daum C."/>
            <person name="Haridas S."/>
            <person name="He G."/>
            <person name="LaButti K."/>
            <person name="Lipzen A."/>
            <person name="Mondo S."/>
            <person name="Pangilinan J."/>
            <person name="Riley R."/>
            <person name="Salamov A."/>
            <person name="Simmons B.A."/>
            <person name="Magnuson J.K."/>
            <person name="Henrissat B."/>
            <person name="Mortensen U.H."/>
            <person name="Larsen T.O."/>
            <person name="De vries R.P."/>
            <person name="Grigoriev I.V."/>
            <person name="Machida M."/>
            <person name="Baker S.E."/>
            <person name="Andersen M.R."/>
        </authorList>
    </citation>
    <scope>NUCLEOTIDE SEQUENCE [LARGE SCALE GENOMIC DNA]</scope>
    <source>
        <strain evidence="3 4">CBS 126849</strain>
    </source>
</reference>
<accession>A0A5N6EJ35</accession>
<gene>
    <name evidence="3" type="ORF">BDV33DRAFT_206493</name>
</gene>
<protein>
    <submittedName>
        <fullName evidence="3">Uncharacterized protein</fullName>
    </submittedName>
</protein>
<dbReference type="InterPro" id="IPR007612">
    <property type="entry name" value="LOR"/>
</dbReference>
<dbReference type="EMBL" id="ML733465">
    <property type="protein sequence ID" value="KAB8217337.1"/>
    <property type="molecule type" value="Genomic_DNA"/>
</dbReference>
<dbReference type="Proteomes" id="UP000326799">
    <property type="component" value="Unassembled WGS sequence"/>
</dbReference>
<dbReference type="AlphaFoldDB" id="A0A5N6EJ35"/>
<sequence length="200" mass="22282">MSKAYAEACMDHTPSSKPRKALKAPSPPSRNLHQPHHQHPKNPHAQSPRLRPIRIRLQITGEDRTALFTASGYKYNNRSCREFRDVSGLPLFELHKKISLRNAWSVTLPGSDTADIATGAPRLGFGGVGFGNFGVSFVNGAAVDMKSDEERVTLEIERHGRVLESSDVVDGDQRVAEVRESIQHNKKLALMSSSQRRYRS</sequence>
<proteinExistence type="inferred from homology"/>
<evidence type="ECO:0000313" key="3">
    <source>
        <dbReference type="EMBL" id="KAB8217337.1"/>
    </source>
</evidence>
<dbReference type="Pfam" id="PF04525">
    <property type="entry name" value="LOR"/>
    <property type="match status" value="1"/>
</dbReference>
<organism evidence="3 4">
    <name type="scientific">Aspergillus novoparasiticus</name>
    <dbReference type="NCBI Taxonomy" id="986946"/>
    <lineage>
        <taxon>Eukaryota</taxon>
        <taxon>Fungi</taxon>
        <taxon>Dikarya</taxon>
        <taxon>Ascomycota</taxon>
        <taxon>Pezizomycotina</taxon>
        <taxon>Eurotiomycetes</taxon>
        <taxon>Eurotiomycetidae</taxon>
        <taxon>Eurotiales</taxon>
        <taxon>Aspergillaceae</taxon>
        <taxon>Aspergillus</taxon>
        <taxon>Aspergillus subgen. Circumdati</taxon>
    </lineage>
</organism>
<feature type="compositionally biased region" description="Basic residues" evidence="2">
    <location>
        <begin position="33"/>
        <end position="42"/>
    </location>
</feature>